<protein>
    <submittedName>
        <fullName evidence="2">Phage tail protein</fullName>
    </submittedName>
</protein>
<sequence length="1072" mass="115349">MADYQISTSIDANVSKFKNAFNQAKRIVERFKGSAESVKDTDVDADTSSFRAKMKAARRSMDSFSRMRAKSTLDVNSSAASAQIARFKAMLKSIPNKHRTRLEVDGNGARRAISAVHKAIGNFKNSLDSLAGDIRTTGTIFSSMFRGVMLSSVTALVPAIASLVPALMAVLNAAAAVGGGAVGMVGAFATAGAGVVGFGAMAMSALKMVEDGTLAVTSEVQNYQSAVESLKSAWQGLIAQNQSEIFNTLANAVNAAKVALAGLSPFLSGVAQGMEVASAATLDWAKNSQVASNFFDMMGSTGVRIFNNMLSAAGAFGSGLIALITELAPLTEWVSKGFENMGKSFNQWATSVEGSTAIQDFTNFVKTNLPIIGEIFSSTFRGIFNLMKAFAPNSQVVFESLAQMAKKFEQWSAKIAESDGFQQFIKYVQENGPKLISLIGQIIKVIVNIGIALAPLASVVLDVALAFAEWLAKLTETNPIVGIIIGVIATLSGIFMALAPSVLAVVKVLKPLVKGFFKVITKVTRTQGVLGLLRGAFALLGGPIGLVIGIIGTLIGILVALWNKSEVVRTAMIDAWNAIKEAVKLAVDAIVQFVTQLINRIREIIAPLVPIFQQTWDDIVSVVETAINFIRPIIEQAWKTIKTVTKVVWEAIKLVIKVAMELIVGTITALLQALSGDWSGAWETIKSSGKAIWDAIVEAAKNIFNILKDWFVDLWNSVKKNTTSAWEAIKSKASDIWQSIKDAVVNKIEDIVSGAKQKWEDMKSAISDKMTAIKNGVQNKWESIKSSVKNKIQSIVNSVKQKWNEMKNNIRDKMESIKSDIQNKWESIKSLISNKVKNIVRDVVNGFKEFVNKIKDAMEQAKSAIKNGMDNVVNRVKDGMNRAVEVVGGFVGDFLQAGKNIVTSIADGIKSAAGKVTGAIGDVTQKIRDHLPFSPAKRGALKDIMKVNVAGSVAKTIDKQASMPVNSIGKVTESMSKVLNNQGRAAIKDTSRMAQQMTQGFNPNLQAKPAVKGINRELNNLSTRGHVTANHSTTVKAEPSTMNLRIQLDTDDEVLTAKVNGVNARDGEVLSF</sequence>
<keyword evidence="1" id="KW-0472">Membrane</keyword>
<keyword evidence="1" id="KW-1133">Transmembrane helix</keyword>
<evidence type="ECO:0000313" key="3">
    <source>
        <dbReference type="Proteomes" id="UP001152422"/>
    </source>
</evidence>
<feature type="transmembrane region" description="Helical" evidence="1">
    <location>
        <begin position="445"/>
        <end position="468"/>
    </location>
</feature>
<feature type="transmembrane region" description="Helical" evidence="1">
    <location>
        <begin position="529"/>
        <end position="562"/>
    </location>
</feature>
<dbReference type="Gene3D" id="1.10.287.700">
    <property type="entry name" value="Helix hairpin bin"/>
    <property type="match status" value="1"/>
</dbReference>
<dbReference type="PANTHER" id="PTHR37813">
    <property type="entry name" value="FELS-2 PROPHAGE PROTEIN"/>
    <property type="match status" value="1"/>
</dbReference>
<proteinExistence type="predicted"/>
<name>A0A9X4L6H7_9STAP</name>
<comment type="caution">
    <text evidence="2">The sequence shown here is derived from an EMBL/GenBank/DDBJ whole genome shotgun (WGS) entry which is preliminary data.</text>
</comment>
<feature type="transmembrane region" description="Helical" evidence="1">
    <location>
        <begin position="148"/>
        <end position="168"/>
    </location>
</feature>
<dbReference type="Proteomes" id="UP001152422">
    <property type="component" value="Unassembled WGS sequence"/>
</dbReference>
<dbReference type="Gene3D" id="1.20.120.20">
    <property type="entry name" value="Apolipoprotein"/>
    <property type="match status" value="2"/>
</dbReference>
<keyword evidence="3" id="KW-1185">Reference proteome</keyword>
<accession>A0A9X4L6H7</accession>
<organism evidence="2 3">
    <name type="scientific">Staphylococcus equorum</name>
    <dbReference type="NCBI Taxonomy" id="246432"/>
    <lineage>
        <taxon>Bacteria</taxon>
        <taxon>Bacillati</taxon>
        <taxon>Bacillota</taxon>
        <taxon>Bacilli</taxon>
        <taxon>Bacillales</taxon>
        <taxon>Staphylococcaceae</taxon>
        <taxon>Staphylococcus</taxon>
    </lineage>
</organism>
<evidence type="ECO:0000313" key="2">
    <source>
        <dbReference type="EMBL" id="MDG0847280.1"/>
    </source>
</evidence>
<feature type="transmembrane region" description="Helical" evidence="1">
    <location>
        <begin position="480"/>
        <end position="509"/>
    </location>
</feature>
<feature type="transmembrane region" description="Helical" evidence="1">
    <location>
        <begin position="174"/>
        <end position="198"/>
    </location>
</feature>
<evidence type="ECO:0000256" key="1">
    <source>
        <dbReference type="SAM" id="Phobius"/>
    </source>
</evidence>
<reference evidence="2" key="1">
    <citation type="submission" date="2022-05" db="EMBL/GenBank/DDBJ databases">
        <title>Comparative genomics of Staphylococcus equorum isolates.</title>
        <authorList>
            <person name="Luelf R.H."/>
        </authorList>
    </citation>
    <scope>NUCLEOTIDE SEQUENCE</scope>
    <source>
        <strain evidence="2">TMW 2.2497</strain>
    </source>
</reference>
<dbReference type="InterPro" id="IPR016024">
    <property type="entry name" value="ARM-type_fold"/>
</dbReference>
<dbReference type="AlphaFoldDB" id="A0A9X4L6H7"/>
<dbReference type="RefSeq" id="WP_277583644.1">
    <property type="nucleotide sequence ID" value="NZ_JAMBPY010000015.1"/>
</dbReference>
<keyword evidence="1" id="KW-0812">Transmembrane</keyword>
<dbReference type="SUPFAM" id="SSF48371">
    <property type="entry name" value="ARM repeat"/>
    <property type="match status" value="1"/>
</dbReference>
<dbReference type="PANTHER" id="PTHR37813:SF1">
    <property type="entry name" value="FELS-2 PROPHAGE PROTEIN"/>
    <property type="match status" value="1"/>
</dbReference>
<dbReference type="EMBL" id="JAMBQA010000012">
    <property type="protein sequence ID" value="MDG0847280.1"/>
    <property type="molecule type" value="Genomic_DNA"/>
</dbReference>
<gene>
    <name evidence="2" type="ORF">M4L89_13700</name>
</gene>